<evidence type="ECO:0000256" key="9">
    <source>
        <dbReference type="ARBA" id="ARBA00044036"/>
    </source>
</evidence>
<dbReference type="PROSITE" id="PS00134">
    <property type="entry name" value="TRYPSIN_HIS"/>
    <property type="match status" value="1"/>
</dbReference>
<dbReference type="OMA" id="CAGANGH"/>
<dbReference type="InterPro" id="IPR009003">
    <property type="entry name" value="Peptidase_S1_PA"/>
</dbReference>
<dbReference type="SMART" id="SM00020">
    <property type="entry name" value="Tryp_SPc"/>
    <property type="match status" value="1"/>
</dbReference>
<dbReference type="InterPro" id="IPR001254">
    <property type="entry name" value="Trypsin_dom"/>
</dbReference>
<dbReference type="InterPro" id="IPR001314">
    <property type="entry name" value="Peptidase_S1A"/>
</dbReference>
<feature type="chain" id="PRO_5004522431" description="chymotrypsin" evidence="11">
    <location>
        <begin position="17"/>
        <end position="264"/>
    </location>
</feature>
<evidence type="ECO:0000313" key="13">
    <source>
        <dbReference type="Ensembl" id="ENSPMAP00000002247.1"/>
    </source>
</evidence>
<dbReference type="GO" id="GO:0006508">
    <property type="term" value="P:proteolysis"/>
    <property type="evidence" value="ECO:0007669"/>
    <property type="project" value="UniProtKB-KW"/>
</dbReference>
<keyword evidence="4" id="KW-0222">Digestion</keyword>
<dbReference type="EC" id="3.4.21.1" evidence="9"/>
<feature type="domain" description="Peptidase S1" evidence="12">
    <location>
        <begin position="34"/>
        <end position="262"/>
    </location>
</feature>
<dbReference type="Pfam" id="PF00089">
    <property type="entry name" value="Trypsin"/>
    <property type="match status" value="1"/>
</dbReference>
<reference evidence="13" key="1">
    <citation type="submission" date="2025-08" db="UniProtKB">
        <authorList>
            <consortium name="Ensembl"/>
        </authorList>
    </citation>
    <scope>IDENTIFICATION</scope>
</reference>
<dbReference type="FunFam" id="2.40.10.10:FF:000176">
    <property type="entry name" value="Chymotrypsinogen A"/>
    <property type="match status" value="1"/>
</dbReference>
<dbReference type="FunFam" id="2.40.10.10:FF:000181">
    <property type="entry name" value="Chymotrypsinogen A"/>
    <property type="match status" value="1"/>
</dbReference>
<evidence type="ECO:0000259" key="12">
    <source>
        <dbReference type="PROSITE" id="PS50240"/>
    </source>
</evidence>
<sequence>MMLIVVLFSFLAYSYGQKCGSPSIQPVISGFSRVINGEEAVPGSWPWQVSLQYEDGFHFCGGSIIDPYWVITAAHCDFKPANHRIIVGEHDKSSNVENIQILYVEKAITHPLYDANTINNDILLLKLKEPAFFGDTVSPICLPRATDTFSPGTHAAVTGWGVTRWNANYGSSTLQQTVLPLISTEDCKKWWGSYIMDPMICAGANGHSTCMGDSGGPLTVQKDGMWVLAGLTSWGNSRCDTSVPVVYTRVTTFVDWIAETMAKN</sequence>
<protein>
    <recommendedName>
        <fullName evidence="9">chymotrypsin</fullName>
        <ecNumber evidence="9">3.4.21.1</ecNumber>
    </recommendedName>
</protein>
<comment type="subcellular location">
    <subcellularLocation>
        <location evidence="1">Secreted</location>
        <location evidence="1">Extracellular space</location>
    </subcellularLocation>
</comment>
<dbReference type="PROSITE" id="PS00135">
    <property type="entry name" value="TRYPSIN_SER"/>
    <property type="match status" value="1"/>
</dbReference>
<dbReference type="Gene3D" id="2.40.10.10">
    <property type="entry name" value="Trypsin-like serine proteases"/>
    <property type="match status" value="1"/>
</dbReference>
<accession>S4RAL6</accession>
<feature type="signal peptide" evidence="11">
    <location>
        <begin position="1"/>
        <end position="16"/>
    </location>
</feature>
<dbReference type="CDD" id="cd00190">
    <property type="entry name" value="Tryp_SPc"/>
    <property type="match status" value="1"/>
</dbReference>
<keyword evidence="3 10" id="KW-0645">Protease</keyword>
<evidence type="ECO:0000256" key="1">
    <source>
        <dbReference type="ARBA" id="ARBA00004239"/>
    </source>
</evidence>
<evidence type="ECO:0000256" key="6">
    <source>
        <dbReference type="ARBA" id="ARBA00022825"/>
    </source>
</evidence>
<keyword evidence="11" id="KW-0732">Signal</keyword>
<keyword evidence="6 10" id="KW-0720">Serine protease</keyword>
<dbReference type="InterPro" id="IPR033116">
    <property type="entry name" value="TRYPSIN_SER"/>
</dbReference>
<evidence type="ECO:0000256" key="4">
    <source>
        <dbReference type="ARBA" id="ARBA00022757"/>
    </source>
</evidence>
<dbReference type="HOGENOM" id="CLU_006842_7_6_1"/>
<dbReference type="PRINTS" id="PR00722">
    <property type="entry name" value="CHYMOTRYPSIN"/>
</dbReference>
<dbReference type="STRING" id="7757.ENSPMAP00000002247"/>
<dbReference type="PROSITE" id="PS50240">
    <property type="entry name" value="TRYPSIN_DOM"/>
    <property type="match status" value="1"/>
</dbReference>
<proteinExistence type="predicted"/>
<name>S4RAL6_PETMA</name>
<keyword evidence="7" id="KW-0865">Zymogen</keyword>
<dbReference type="GO" id="GO:0005576">
    <property type="term" value="C:extracellular region"/>
    <property type="evidence" value="ECO:0007669"/>
    <property type="project" value="UniProtKB-SubCell"/>
</dbReference>
<keyword evidence="8" id="KW-1015">Disulfide bond</keyword>
<evidence type="ECO:0000256" key="10">
    <source>
        <dbReference type="RuleBase" id="RU363034"/>
    </source>
</evidence>
<evidence type="ECO:0000256" key="3">
    <source>
        <dbReference type="ARBA" id="ARBA00022670"/>
    </source>
</evidence>
<keyword evidence="2" id="KW-0964">Secreted</keyword>
<dbReference type="InterPro" id="IPR043504">
    <property type="entry name" value="Peptidase_S1_PA_chymotrypsin"/>
</dbReference>
<evidence type="ECO:0000256" key="5">
    <source>
        <dbReference type="ARBA" id="ARBA00022801"/>
    </source>
</evidence>
<reference evidence="13" key="2">
    <citation type="submission" date="2025-09" db="UniProtKB">
        <authorList>
            <consortium name="Ensembl"/>
        </authorList>
    </citation>
    <scope>IDENTIFICATION</scope>
</reference>
<dbReference type="GeneTree" id="ENSGT00940000153216"/>
<dbReference type="GO" id="GO:0007586">
    <property type="term" value="P:digestion"/>
    <property type="evidence" value="ECO:0007669"/>
    <property type="project" value="UniProtKB-KW"/>
</dbReference>
<dbReference type="SUPFAM" id="SSF50494">
    <property type="entry name" value="Trypsin-like serine proteases"/>
    <property type="match status" value="1"/>
</dbReference>
<dbReference type="GO" id="GO:0004252">
    <property type="term" value="F:serine-type endopeptidase activity"/>
    <property type="evidence" value="ECO:0007669"/>
    <property type="project" value="UniProtKB-EC"/>
</dbReference>
<dbReference type="Ensembl" id="ENSPMAT00000002258.1">
    <property type="protein sequence ID" value="ENSPMAP00000002247.1"/>
    <property type="gene ID" value="ENSPMAG00000002029.1"/>
</dbReference>
<evidence type="ECO:0000256" key="7">
    <source>
        <dbReference type="ARBA" id="ARBA00023145"/>
    </source>
</evidence>
<evidence type="ECO:0000256" key="2">
    <source>
        <dbReference type="ARBA" id="ARBA00022525"/>
    </source>
</evidence>
<dbReference type="PANTHER" id="PTHR24250:SF65">
    <property type="entry name" value="CHYMOTRYPSINOGEN B"/>
    <property type="match status" value="1"/>
</dbReference>
<dbReference type="AlphaFoldDB" id="S4RAL6"/>
<evidence type="ECO:0000256" key="8">
    <source>
        <dbReference type="ARBA" id="ARBA00023157"/>
    </source>
</evidence>
<evidence type="ECO:0000256" key="11">
    <source>
        <dbReference type="SAM" id="SignalP"/>
    </source>
</evidence>
<dbReference type="InterPro" id="IPR018114">
    <property type="entry name" value="TRYPSIN_HIS"/>
</dbReference>
<organism evidence="13">
    <name type="scientific">Petromyzon marinus</name>
    <name type="common">Sea lamprey</name>
    <dbReference type="NCBI Taxonomy" id="7757"/>
    <lineage>
        <taxon>Eukaryota</taxon>
        <taxon>Metazoa</taxon>
        <taxon>Chordata</taxon>
        <taxon>Craniata</taxon>
        <taxon>Vertebrata</taxon>
        <taxon>Cyclostomata</taxon>
        <taxon>Hyperoartia</taxon>
        <taxon>Petromyzontiformes</taxon>
        <taxon>Petromyzontidae</taxon>
        <taxon>Petromyzon</taxon>
    </lineage>
</organism>
<keyword evidence="5 10" id="KW-0378">Hydrolase</keyword>
<dbReference type="PANTHER" id="PTHR24250">
    <property type="entry name" value="CHYMOTRYPSIN-RELATED"/>
    <property type="match status" value="1"/>
</dbReference>